<dbReference type="InterPro" id="IPR001715">
    <property type="entry name" value="CH_dom"/>
</dbReference>
<evidence type="ECO:0000256" key="13">
    <source>
        <dbReference type="PROSITE-ProRule" id="PRU00576"/>
    </source>
</evidence>
<protein>
    <recommendedName>
        <fullName evidence="4">Microtubule-associated protein RP/EB family member 1</fullName>
    </recommendedName>
    <alternativeName>
        <fullName evidence="11">APC-binding protein EB1</fullName>
    </alternativeName>
    <alternativeName>
        <fullName evidence="12">End-binding protein 1</fullName>
    </alternativeName>
</protein>
<reference evidence="17" key="2">
    <citation type="submission" date="2025-08" db="UniProtKB">
        <authorList>
            <consortium name="Ensembl"/>
        </authorList>
    </citation>
    <scope>IDENTIFICATION</scope>
</reference>
<keyword evidence="5" id="KW-0963">Cytoplasm</keyword>
<dbReference type="PROSITE" id="PS50021">
    <property type="entry name" value="CH"/>
    <property type="match status" value="1"/>
</dbReference>
<dbReference type="AlphaFoldDB" id="A0A8C0MC79"/>
<evidence type="ECO:0000256" key="12">
    <source>
        <dbReference type="ARBA" id="ARBA00032241"/>
    </source>
</evidence>
<dbReference type="FunFam" id="1.10.418.10:FF:000007">
    <property type="entry name" value="Microtubule-associated protein, RP/EB family, member 2"/>
    <property type="match status" value="1"/>
</dbReference>
<keyword evidence="8" id="KW-0498">Mitosis</keyword>
<dbReference type="SUPFAM" id="SSF140612">
    <property type="entry name" value="EB1 dimerisation domain-like"/>
    <property type="match status" value="1"/>
</dbReference>
<name>A0A8C0MC79_CANLF</name>
<evidence type="ECO:0000313" key="17">
    <source>
        <dbReference type="Ensembl" id="ENSCAFP00030009493.1"/>
    </source>
</evidence>
<dbReference type="InterPro" id="IPR036133">
    <property type="entry name" value="EB1_C_sf"/>
</dbReference>
<evidence type="ECO:0000256" key="7">
    <source>
        <dbReference type="ARBA" id="ARBA00022701"/>
    </source>
</evidence>
<organism evidence="17 18">
    <name type="scientific">Canis lupus familiaris</name>
    <name type="common">Dog</name>
    <name type="synonym">Canis familiaris</name>
    <dbReference type="NCBI Taxonomy" id="9615"/>
    <lineage>
        <taxon>Eukaryota</taxon>
        <taxon>Metazoa</taxon>
        <taxon>Chordata</taxon>
        <taxon>Craniata</taxon>
        <taxon>Vertebrata</taxon>
        <taxon>Euteleostomi</taxon>
        <taxon>Mammalia</taxon>
        <taxon>Eutheria</taxon>
        <taxon>Laurasiatheria</taxon>
        <taxon>Carnivora</taxon>
        <taxon>Caniformia</taxon>
        <taxon>Canidae</taxon>
        <taxon>Canis</taxon>
    </lineage>
</organism>
<evidence type="ECO:0000256" key="6">
    <source>
        <dbReference type="ARBA" id="ARBA00022618"/>
    </source>
</evidence>
<evidence type="ECO:0000256" key="10">
    <source>
        <dbReference type="ARBA" id="ARBA00023306"/>
    </source>
</evidence>
<dbReference type="SUPFAM" id="SSF47576">
    <property type="entry name" value="Calponin-homology domain, CH-domain"/>
    <property type="match status" value="1"/>
</dbReference>
<evidence type="ECO:0000256" key="5">
    <source>
        <dbReference type="ARBA" id="ARBA00022490"/>
    </source>
</evidence>
<dbReference type="Ensembl" id="ENSCAFT00030010859.1">
    <property type="protein sequence ID" value="ENSCAFP00030009493.1"/>
    <property type="gene ID" value="ENSCAFG00030005925.1"/>
</dbReference>
<dbReference type="Gene3D" id="1.10.418.10">
    <property type="entry name" value="Calponin-like domain"/>
    <property type="match status" value="1"/>
</dbReference>
<reference evidence="17" key="1">
    <citation type="submission" date="2019-03" db="EMBL/GenBank/DDBJ databases">
        <authorList>
            <person name="Warren W.C."/>
            <person name="Johnson G.S."/>
        </authorList>
    </citation>
    <scope>NUCLEOTIDE SEQUENCE [LARGE SCALE GENOMIC DNA]</scope>
    <source>
        <strain evidence="17">Basenji</strain>
    </source>
</reference>
<evidence type="ECO:0000313" key="18">
    <source>
        <dbReference type="Proteomes" id="UP000694429"/>
    </source>
</evidence>
<dbReference type="GO" id="GO:0005874">
    <property type="term" value="C:microtubule"/>
    <property type="evidence" value="ECO:0007669"/>
    <property type="project" value="UniProtKB-KW"/>
</dbReference>
<dbReference type="GO" id="GO:0000922">
    <property type="term" value="C:spindle pole"/>
    <property type="evidence" value="ECO:0007669"/>
    <property type="project" value="UniProtKB-SubCell"/>
</dbReference>
<dbReference type="Gene3D" id="1.20.5.1430">
    <property type="match status" value="1"/>
</dbReference>
<feature type="domain" description="EB1 C-terminal" evidence="16">
    <location>
        <begin position="226"/>
        <end position="296"/>
    </location>
</feature>
<keyword evidence="7 13" id="KW-0493">Microtubule</keyword>
<evidence type="ECO:0000259" key="15">
    <source>
        <dbReference type="PROSITE" id="PS50021"/>
    </source>
</evidence>
<comment type="similarity">
    <text evidence="3">Belongs to the MAPRE family.</text>
</comment>
<dbReference type="Pfam" id="PF00307">
    <property type="entry name" value="CH"/>
    <property type="match status" value="1"/>
</dbReference>
<dbReference type="PANTHER" id="PTHR10623">
    <property type="entry name" value="MICROTUBULE-ASSOCIATED PROTEIN RP/EB FAMILY MEMBER"/>
    <property type="match status" value="1"/>
</dbReference>
<dbReference type="Pfam" id="PF03271">
    <property type="entry name" value="EB1"/>
    <property type="match status" value="1"/>
</dbReference>
<dbReference type="FunFam" id="1.20.5.1430:FF:000001">
    <property type="entry name" value="microtubule-associated protein RP/EB family member 1"/>
    <property type="match status" value="1"/>
</dbReference>
<dbReference type="InterPro" id="IPR036872">
    <property type="entry name" value="CH_dom_sf"/>
</dbReference>
<evidence type="ECO:0000259" key="16">
    <source>
        <dbReference type="PROSITE" id="PS51230"/>
    </source>
</evidence>
<evidence type="ECO:0000256" key="14">
    <source>
        <dbReference type="SAM" id="MobiDB-lite"/>
    </source>
</evidence>
<dbReference type="PROSITE" id="PS51230">
    <property type="entry name" value="EB1_C"/>
    <property type="match status" value="1"/>
</dbReference>
<evidence type="ECO:0000256" key="8">
    <source>
        <dbReference type="ARBA" id="ARBA00022776"/>
    </source>
</evidence>
<comment type="subcellular location">
    <subcellularLocation>
        <location evidence="1">Cytoplasm</location>
        <location evidence="1">Cytoskeleton</location>
        <location evidence="1">Microtubule organizing center</location>
        <location evidence="1">Centrosome</location>
    </subcellularLocation>
    <subcellularLocation>
        <location evidence="2">Cytoplasm</location>
        <location evidence="2">Cytoskeleton</location>
        <location evidence="2">Spindle pole</location>
    </subcellularLocation>
</comment>
<sequence>MNKIHYFYRTWCYLKRNQNCIWNRSPQRRQWTPACQDWKMAVNVYSTSVTSENRSRHDMLAWINESLRLNLTKLEQLCSGAAYCQFMDILFPGCIALKKVKFRAKLEHEYIQNFKILQAGFKRMGVDKIIPVDKLVKGKFQDNFEFVQWFRKFFDANYDGTDYDPVAARQGQETAVAPSLVTPALNKLKKPLSPSQSAPQRPTGTHRTTTTLKAGQCGVQKNPVVGMGKGDGQAAVLIQQVNVLKLTIKDLEKERDFYFGKLRNIDLICQENEGENNLVLQRIVDILYATHQGFVIPAEGGPQEEQEEY</sequence>
<evidence type="ECO:0000256" key="2">
    <source>
        <dbReference type="ARBA" id="ARBA00004647"/>
    </source>
</evidence>
<proteinExistence type="inferred from homology"/>
<feature type="domain" description="Calponin-homology (CH)" evidence="15">
    <location>
        <begin position="53"/>
        <end position="155"/>
    </location>
</feature>
<feature type="compositionally biased region" description="Polar residues" evidence="14">
    <location>
        <begin position="193"/>
        <end position="202"/>
    </location>
</feature>
<dbReference type="InterPro" id="IPR027328">
    <property type="entry name" value="MAPRE"/>
</dbReference>
<keyword evidence="9" id="KW-0206">Cytoskeleton</keyword>
<dbReference type="GO" id="GO:0051010">
    <property type="term" value="F:microtubule plus-end binding"/>
    <property type="evidence" value="ECO:0007669"/>
    <property type="project" value="UniProtKB-ARBA"/>
</dbReference>
<evidence type="ECO:0000256" key="4">
    <source>
        <dbReference type="ARBA" id="ARBA00019567"/>
    </source>
</evidence>
<dbReference type="Proteomes" id="UP000694429">
    <property type="component" value="Chromosome 17"/>
</dbReference>
<dbReference type="GO" id="GO:0051301">
    <property type="term" value="P:cell division"/>
    <property type="evidence" value="ECO:0007669"/>
    <property type="project" value="UniProtKB-KW"/>
</dbReference>
<keyword evidence="10" id="KW-0131">Cell cycle</keyword>
<feature type="region of interest" description="Disordered" evidence="14">
    <location>
        <begin position="189"/>
        <end position="215"/>
    </location>
</feature>
<evidence type="ECO:0000256" key="1">
    <source>
        <dbReference type="ARBA" id="ARBA00004300"/>
    </source>
</evidence>
<dbReference type="CDD" id="cd00014">
    <property type="entry name" value="CH_SF"/>
    <property type="match status" value="1"/>
</dbReference>
<accession>A0A8C0MC79</accession>
<evidence type="ECO:0000256" key="9">
    <source>
        <dbReference type="ARBA" id="ARBA00023212"/>
    </source>
</evidence>
<dbReference type="InterPro" id="IPR004953">
    <property type="entry name" value="EB1_C"/>
</dbReference>
<dbReference type="GO" id="GO:0005813">
    <property type="term" value="C:centrosome"/>
    <property type="evidence" value="ECO:0007669"/>
    <property type="project" value="UniProtKB-SubCell"/>
</dbReference>
<evidence type="ECO:0000256" key="11">
    <source>
        <dbReference type="ARBA" id="ARBA00031662"/>
    </source>
</evidence>
<evidence type="ECO:0000256" key="3">
    <source>
        <dbReference type="ARBA" id="ARBA00010729"/>
    </source>
</evidence>
<keyword evidence="6" id="KW-0132">Cell division</keyword>